<organism evidence="2 3">
    <name type="scientific">Urochloa decumbens</name>
    <dbReference type="NCBI Taxonomy" id="240449"/>
    <lineage>
        <taxon>Eukaryota</taxon>
        <taxon>Viridiplantae</taxon>
        <taxon>Streptophyta</taxon>
        <taxon>Embryophyta</taxon>
        <taxon>Tracheophyta</taxon>
        <taxon>Spermatophyta</taxon>
        <taxon>Magnoliopsida</taxon>
        <taxon>Liliopsida</taxon>
        <taxon>Poales</taxon>
        <taxon>Poaceae</taxon>
        <taxon>PACMAD clade</taxon>
        <taxon>Panicoideae</taxon>
        <taxon>Panicodae</taxon>
        <taxon>Paniceae</taxon>
        <taxon>Melinidinae</taxon>
        <taxon>Urochloa</taxon>
    </lineage>
</organism>
<reference evidence="2" key="1">
    <citation type="submission" date="2024-10" db="EMBL/GenBank/DDBJ databases">
        <authorList>
            <person name="Ryan C."/>
        </authorList>
    </citation>
    <scope>NUCLEOTIDE SEQUENCE [LARGE SCALE GENOMIC DNA]</scope>
</reference>
<evidence type="ECO:0000313" key="2">
    <source>
        <dbReference type="EMBL" id="CAL5005502.1"/>
    </source>
</evidence>
<dbReference type="PANTHER" id="PTHR31111">
    <property type="entry name" value="BNAA05G37150D PROTEIN-RELATED"/>
    <property type="match status" value="1"/>
</dbReference>
<sequence length="342" mass="37346">MATPPPTDGEVDVDEGLSLPTDAFVERDVIDARTPRIPPPKVLAFFTSNKSASVYVVDDLERGRGRQVWRVSAKERRIRRVAAVGTCNGLLCLCDEDKPGGAIALLNPATGKTVRVPPLPVSYRGRYGYAEAYTFGFVPETGKYKLLHLPCRGNSTGGFSVLQAFTLGDAAWRDVAVVAPGDSCRLHAGVVNVGGAAYWVTKGMVDRVVSFDLRDERVAFDAALPVGAGGTEKTELWVLGDDGRQRWSKRYSVRVEGVGHRLAAPHFAHGGEYVLTVQSEGWEKRHLHSHRMRDAGRRLLSSEVRSVRIEEPGTAVASFKEPGCLRTFANVETTEPLSVYKV</sequence>
<dbReference type="EMBL" id="OZ075137">
    <property type="protein sequence ID" value="CAL5005502.1"/>
    <property type="molecule type" value="Genomic_DNA"/>
</dbReference>
<proteinExistence type="predicted"/>
<keyword evidence="3" id="KW-1185">Reference proteome</keyword>
<gene>
    <name evidence="2" type="ORF">URODEC1_LOCUS67498</name>
</gene>
<dbReference type="InterPro" id="IPR013187">
    <property type="entry name" value="F-box-assoc_dom_typ3"/>
</dbReference>
<accession>A0ABC9BPI6</accession>
<dbReference type="Proteomes" id="UP001497457">
    <property type="component" value="Chromosome 27b"/>
</dbReference>
<feature type="domain" description="F-box associated beta-propeller type 3" evidence="1">
    <location>
        <begin position="80"/>
        <end position="219"/>
    </location>
</feature>
<dbReference type="Pfam" id="PF08268">
    <property type="entry name" value="FBA_3"/>
    <property type="match status" value="1"/>
</dbReference>
<protein>
    <recommendedName>
        <fullName evidence="1">F-box associated beta-propeller type 3 domain-containing protein</fullName>
    </recommendedName>
</protein>
<evidence type="ECO:0000259" key="1">
    <source>
        <dbReference type="Pfam" id="PF08268"/>
    </source>
</evidence>
<evidence type="ECO:0000313" key="3">
    <source>
        <dbReference type="Proteomes" id="UP001497457"/>
    </source>
</evidence>
<dbReference type="AlphaFoldDB" id="A0ABC9BPI6"/>
<dbReference type="PANTHER" id="PTHR31111:SF133">
    <property type="entry name" value="OS07G0196600 PROTEIN"/>
    <property type="match status" value="1"/>
</dbReference>
<name>A0ABC9BPI6_9POAL</name>
<dbReference type="InterPro" id="IPR017451">
    <property type="entry name" value="F-box-assoc_interact_dom"/>
</dbReference>
<dbReference type="NCBIfam" id="TIGR01640">
    <property type="entry name" value="F_box_assoc_1"/>
    <property type="match status" value="1"/>
</dbReference>